<evidence type="ECO:0000256" key="1">
    <source>
        <dbReference type="ARBA" id="ARBA00023002"/>
    </source>
</evidence>
<gene>
    <name evidence="5" type="ORF">ACFOW7_06660</name>
</gene>
<evidence type="ECO:0000313" key="5">
    <source>
        <dbReference type="EMBL" id="MFC4159036.1"/>
    </source>
</evidence>
<protein>
    <submittedName>
        <fullName evidence="5">Aldehyde dehydrogenase family protein</fullName>
    </submittedName>
</protein>
<sequence>MGGQWTMDGFVSRDPRSGAIFAERPCWQAAEADHALANADTAARRWAALPMVQRSKALYRLADALEMAQPTLAQSCRREMGKLASEAEDEIQRSAKWCRFLAERAPTWLADEHNLTGRIQRRPLGVVMAVTPWNYPVWQICRPLAAALAAGNSVVIKPANNVAQTSALMESICRDTLPAGLVQCLWLDELGTRRTLAQPGVAMLVCTGSEITGRQLGSLAGHHLKPAVLELGGNNAFVVLDDADIEAAALAAAESRCLNAGQACTAAKRFIVLRQVADRFIEALIAAMAHYRCGDTLAPLARADLRSRLALQVDRSLEAGARCLIGGQPAGGRGDFYPATVLQDVRPGMPAFDEELFGPVAAISIAADEDEALWLANAVRQHLAASIWSGDSERASKLAGQLRAGMICFNRRPGSRFELPFAGSGASGYGSTLGRDGLLAFTQPVGWLE</sequence>
<dbReference type="InterPro" id="IPR047110">
    <property type="entry name" value="GABD/Sad-like"/>
</dbReference>
<dbReference type="InterPro" id="IPR016163">
    <property type="entry name" value="Ald_DH_C"/>
</dbReference>
<organism evidence="5 6">
    <name type="scientific">Chitinimonas lacunae</name>
    <dbReference type="NCBI Taxonomy" id="1963018"/>
    <lineage>
        <taxon>Bacteria</taxon>
        <taxon>Pseudomonadati</taxon>
        <taxon>Pseudomonadota</taxon>
        <taxon>Betaproteobacteria</taxon>
        <taxon>Neisseriales</taxon>
        <taxon>Chitinibacteraceae</taxon>
        <taxon>Chitinimonas</taxon>
    </lineage>
</organism>
<dbReference type="PROSITE" id="PS00687">
    <property type="entry name" value="ALDEHYDE_DEHYDR_GLU"/>
    <property type="match status" value="1"/>
</dbReference>
<evidence type="ECO:0000256" key="2">
    <source>
        <dbReference type="PROSITE-ProRule" id="PRU10007"/>
    </source>
</evidence>
<evidence type="ECO:0000256" key="3">
    <source>
        <dbReference type="RuleBase" id="RU003345"/>
    </source>
</evidence>
<comment type="caution">
    <text evidence="5">The sequence shown here is derived from an EMBL/GenBank/DDBJ whole genome shotgun (WGS) entry which is preliminary data.</text>
</comment>
<keyword evidence="6" id="KW-1185">Reference proteome</keyword>
<accession>A0ABV8MNZ6</accession>
<dbReference type="PANTHER" id="PTHR43217:SF1">
    <property type="entry name" value="SUCCINATE SEMIALDEHYDE DEHYDROGENASE [NAD(P)+] SAD"/>
    <property type="match status" value="1"/>
</dbReference>
<feature type="domain" description="Aldehyde dehydrogenase" evidence="4">
    <location>
        <begin position="11"/>
        <end position="443"/>
    </location>
</feature>
<dbReference type="Proteomes" id="UP001595791">
    <property type="component" value="Unassembled WGS sequence"/>
</dbReference>
<evidence type="ECO:0000313" key="6">
    <source>
        <dbReference type="Proteomes" id="UP001595791"/>
    </source>
</evidence>
<name>A0ABV8MNZ6_9NEIS</name>
<dbReference type="SUPFAM" id="SSF53720">
    <property type="entry name" value="ALDH-like"/>
    <property type="match status" value="1"/>
</dbReference>
<reference evidence="6" key="1">
    <citation type="journal article" date="2019" name="Int. J. Syst. Evol. Microbiol.">
        <title>The Global Catalogue of Microorganisms (GCM) 10K type strain sequencing project: providing services to taxonomists for standard genome sequencing and annotation.</title>
        <authorList>
            <consortium name="The Broad Institute Genomics Platform"/>
            <consortium name="The Broad Institute Genome Sequencing Center for Infectious Disease"/>
            <person name="Wu L."/>
            <person name="Ma J."/>
        </authorList>
    </citation>
    <scope>NUCLEOTIDE SEQUENCE [LARGE SCALE GENOMIC DNA]</scope>
    <source>
        <strain evidence="6">LMG 29894</strain>
    </source>
</reference>
<dbReference type="Gene3D" id="3.40.605.10">
    <property type="entry name" value="Aldehyde Dehydrogenase, Chain A, domain 1"/>
    <property type="match status" value="1"/>
</dbReference>
<dbReference type="InterPro" id="IPR015590">
    <property type="entry name" value="Aldehyde_DH_dom"/>
</dbReference>
<dbReference type="PANTHER" id="PTHR43217">
    <property type="entry name" value="SUCCINATE SEMIALDEHYDE DEHYDROGENASE [NAD(P)+] SAD"/>
    <property type="match status" value="1"/>
</dbReference>
<dbReference type="Gene3D" id="3.40.309.10">
    <property type="entry name" value="Aldehyde Dehydrogenase, Chain A, domain 2"/>
    <property type="match status" value="1"/>
</dbReference>
<evidence type="ECO:0000259" key="4">
    <source>
        <dbReference type="Pfam" id="PF00171"/>
    </source>
</evidence>
<dbReference type="InterPro" id="IPR029510">
    <property type="entry name" value="Ald_DH_CS_GLU"/>
</dbReference>
<dbReference type="InterPro" id="IPR016162">
    <property type="entry name" value="Ald_DH_N"/>
</dbReference>
<keyword evidence="1 3" id="KW-0560">Oxidoreductase</keyword>
<proteinExistence type="inferred from homology"/>
<dbReference type="InterPro" id="IPR016161">
    <property type="entry name" value="Ald_DH/histidinol_DH"/>
</dbReference>
<feature type="active site" evidence="2">
    <location>
        <position position="230"/>
    </location>
</feature>
<dbReference type="Pfam" id="PF00171">
    <property type="entry name" value="Aldedh"/>
    <property type="match status" value="1"/>
</dbReference>
<dbReference type="EMBL" id="JBHSBU010000001">
    <property type="protein sequence ID" value="MFC4159036.1"/>
    <property type="molecule type" value="Genomic_DNA"/>
</dbReference>
<dbReference type="RefSeq" id="WP_378162351.1">
    <property type="nucleotide sequence ID" value="NZ_JBHSBU010000001.1"/>
</dbReference>
<comment type="similarity">
    <text evidence="3">Belongs to the aldehyde dehydrogenase family.</text>
</comment>